<organism evidence="1 2">
    <name type="scientific">Trichonephila inaurata madagascariensis</name>
    <dbReference type="NCBI Taxonomy" id="2747483"/>
    <lineage>
        <taxon>Eukaryota</taxon>
        <taxon>Metazoa</taxon>
        <taxon>Ecdysozoa</taxon>
        <taxon>Arthropoda</taxon>
        <taxon>Chelicerata</taxon>
        <taxon>Arachnida</taxon>
        <taxon>Araneae</taxon>
        <taxon>Araneomorphae</taxon>
        <taxon>Entelegynae</taxon>
        <taxon>Araneoidea</taxon>
        <taxon>Nephilidae</taxon>
        <taxon>Trichonephila</taxon>
        <taxon>Trichonephila inaurata</taxon>
    </lineage>
</organism>
<evidence type="ECO:0000313" key="2">
    <source>
        <dbReference type="Proteomes" id="UP000886998"/>
    </source>
</evidence>
<dbReference type="Proteomes" id="UP000886998">
    <property type="component" value="Unassembled WGS sequence"/>
</dbReference>
<gene>
    <name evidence="1" type="ORF">TNIN_5191</name>
</gene>
<accession>A0A8X6XMB4</accession>
<comment type="caution">
    <text evidence="1">The sequence shown here is derived from an EMBL/GenBank/DDBJ whole genome shotgun (WGS) entry which is preliminary data.</text>
</comment>
<name>A0A8X6XMB4_9ARAC</name>
<protein>
    <submittedName>
        <fullName evidence="1">Uncharacterized protein</fullName>
    </submittedName>
</protein>
<reference evidence="1" key="1">
    <citation type="submission" date="2020-08" db="EMBL/GenBank/DDBJ databases">
        <title>Multicomponent nature underlies the extraordinary mechanical properties of spider dragline silk.</title>
        <authorList>
            <person name="Kono N."/>
            <person name="Nakamura H."/>
            <person name="Mori M."/>
            <person name="Yoshida Y."/>
            <person name="Ohtoshi R."/>
            <person name="Malay A.D."/>
            <person name="Moran D.A.P."/>
            <person name="Tomita M."/>
            <person name="Numata K."/>
            <person name="Arakawa K."/>
        </authorList>
    </citation>
    <scope>NUCLEOTIDE SEQUENCE</scope>
</reference>
<keyword evidence="2" id="KW-1185">Reference proteome</keyword>
<sequence>MRRFICNQSIITIASVTELSQTHHLKLTTADTRLQTGIGEIQPLIMRSSVTDNNLRDNLAQYDISFIAITRRQAVSGIRLRFQGKLGIITLKIGGCSVVHKSKFLSAKVVGLTFHCYL</sequence>
<dbReference type="EMBL" id="BMAV01010898">
    <property type="protein sequence ID" value="GFY56330.1"/>
    <property type="molecule type" value="Genomic_DNA"/>
</dbReference>
<evidence type="ECO:0000313" key="1">
    <source>
        <dbReference type="EMBL" id="GFY56330.1"/>
    </source>
</evidence>
<dbReference type="AlphaFoldDB" id="A0A8X6XMB4"/>
<proteinExistence type="predicted"/>